<feature type="domain" description="CDC48 N-terminal subdomain" evidence="4">
    <location>
        <begin position="7"/>
        <end position="91"/>
    </location>
</feature>
<feature type="domain" description="CDC48" evidence="3">
    <location>
        <begin position="110"/>
        <end position="175"/>
    </location>
</feature>
<dbReference type="InterPro" id="IPR004201">
    <property type="entry name" value="Cdc48_dom2"/>
</dbReference>
<sequence length="211" mass="23393">MRNEESILKVSEAFQQDVGYGRARIDHQTRMELDLSIGDVIEIEGTKTTVSVVWRAHPTDEGKRLIRIDNLTRKNAGTALGERIRIRKADVKIAKSITLAPLLPEGQKIRLGGGIENFIKKGLLKRPVSKNDAVLIPNYAFLGTLPFVVINASPTGTILINEDTLVTIKEEAAKTLEPEGPRISYEDIGGLKEELGRVKEMIQLPLKHPNI</sequence>
<evidence type="ECO:0000259" key="3">
    <source>
        <dbReference type="SMART" id="SM01072"/>
    </source>
</evidence>
<dbReference type="FunFam" id="2.40.40.20:FF:000007">
    <property type="entry name" value="AAA family ATPase"/>
    <property type="match status" value="1"/>
</dbReference>
<organism evidence="5">
    <name type="scientific">marine sediment metagenome</name>
    <dbReference type="NCBI Taxonomy" id="412755"/>
    <lineage>
        <taxon>unclassified sequences</taxon>
        <taxon>metagenomes</taxon>
        <taxon>ecological metagenomes</taxon>
    </lineage>
</organism>
<keyword evidence="1" id="KW-0547">Nucleotide-binding</keyword>
<evidence type="ECO:0000256" key="1">
    <source>
        <dbReference type="ARBA" id="ARBA00022741"/>
    </source>
</evidence>
<dbReference type="SUPFAM" id="SSF50692">
    <property type="entry name" value="ADC-like"/>
    <property type="match status" value="1"/>
</dbReference>
<dbReference type="Gene3D" id="3.10.330.10">
    <property type="match status" value="1"/>
</dbReference>
<dbReference type="SUPFAM" id="SSF54585">
    <property type="entry name" value="Cdc48 domain 2-like"/>
    <property type="match status" value="1"/>
</dbReference>
<dbReference type="AlphaFoldDB" id="X1E9U2"/>
<keyword evidence="2" id="KW-0067">ATP-binding</keyword>
<comment type="caution">
    <text evidence="5">The sequence shown here is derived from an EMBL/GenBank/DDBJ whole genome shotgun (WGS) entry which is preliminary data.</text>
</comment>
<gene>
    <name evidence="5" type="ORF">S01H4_58314</name>
</gene>
<dbReference type="GO" id="GO:0005524">
    <property type="term" value="F:ATP binding"/>
    <property type="evidence" value="ECO:0007669"/>
    <property type="project" value="UniProtKB-KW"/>
</dbReference>
<dbReference type="InterPro" id="IPR009010">
    <property type="entry name" value="Asp_de-COase-like_dom_sf"/>
</dbReference>
<dbReference type="SMART" id="SM01072">
    <property type="entry name" value="CDC48_2"/>
    <property type="match status" value="1"/>
</dbReference>
<evidence type="ECO:0000259" key="4">
    <source>
        <dbReference type="SMART" id="SM01073"/>
    </source>
</evidence>
<reference evidence="5" key="1">
    <citation type="journal article" date="2014" name="Front. Microbiol.">
        <title>High frequency of phylogenetically diverse reductive dehalogenase-homologous genes in deep subseafloor sedimentary metagenomes.</title>
        <authorList>
            <person name="Kawai M."/>
            <person name="Futagami T."/>
            <person name="Toyoda A."/>
            <person name="Takaki Y."/>
            <person name="Nishi S."/>
            <person name="Hori S."/>
            <person name="Arai W."/>
            <person name="Tsubouchi T."/>
            <person name="Morono Y."/>
            <person name="Uchiyama I."/>
            <person name="Ito T."/>
            <person name="Fujiyama A."/>
            <person name="Inagaki F."/>
            <person name="Takami H."/>
        </authorList>
    </citation>
    <scope>NUCLEOTIDE SEQUENCE</scope>
    <source>
        <strain evidence="5">Expedition CK06-06</strain>
    </source>
</reference>
<evidence type="ECO:0000313" key="5">
    <source>
        <dbReference type="EMBL" id="GAH13924.1"/>
    </source>
</evidence>
<evidence type="ECO:0000256" key="2">
    <source>
        <dbReference type="ARBA" id="ARBA00022840"/>
    </source>
</evidence>
<dbReference type="SMART" id="SM01073">
    <property type="entry name" value="CDC48_N"/>
    <property type="match status" value="1"/>
</dbReference>
<feature type="non-terminal residue" evidence="5">
    <location>
        <position position="211"/>
    </location>
</feature>
<dbReference type="Pfam" id="PF02933">
    <property type="entry name" value="CDC48_2"/>
    <property type="match status" value="1"/>
</dbReference>
<protein>
    <recommendedName>
        <fullName evidence="6">CDC48 N-terminal subdomain domain-containing protein</fullName>
    </recommendedName>
</protein>
<dbReference type="Gene3D" id="2.40.40.20">
    <property type="match status" value="1"/>
</dbReference>
<proteinExistence type="predicted"/>
<dbReference type="InterPro" id="IPR029067">
    <property type="entry name" value="CDC48_domain_2-like_sf"/>
</dbReference>
<dbReference type="Pfam" id="PF02359">
    <property type="entry name" value="CDC48_N"/>
    <property type="match status" value="1"/>
</dbReference>
<name>X1E9U2_9ZZZZ</name>
<evidence type="ECO:0008006" key="6">
    <source>
        <dbReference type="Google" id="ProtNLM"/>
    </source>
</evidence>
<accession>X1E9U2</accession>
<dbReference type="EMBL" id="BART01034049">
    <property type="protein sequence ID" value="GAH13924.1"/>
    <property type="molecule type" value="Genomic_DNA"/>
</dbReference>
<dbReference type="InterPro" id="IPR003338">
    <property type="entry name" value="CDC4_N-term_subdom"/>
</dbReference>